<evidence type="ECO:0000256" key="1">
    <source>
        <dbReference type="ARBA" id="ARBA00008226"/>
    </source>
</evidence>
<dbReference type="SMART" id="SM00863">
    <property type="entry name" value="tRNA_SAD"/>
    <property type="match status" value="1"/>
</dbReference>
<dbReference type="OrthoDB" id="9802304at2"/>
<protein>
    <recommendedName>
        <fullName evidence="13">Threonine--tRNA ligase</fullName>
        <ecNumber evidence="13">6.1.1.3</ecNumber>
    </recommendedName>
    <alternativeName>
        <fullName evidence="13">Threonyl-tRNA synthetase</fullName>
        <shortName evidence="13">ThrRS</shortName>
    </alternativeName>
</protein>
<dbReference type="Pfam" id="PF07973">
    <property type="entry name" value="tRNA_SAD"/>
    <property type="match status" value="1"/>
</dbReference>
<dbReference type="PANTHER" id="PTHR11451:SF44">
    <property type="entry name" value="THREONINE--TRNA LIGASE, CHLOROPLASTIC_MITOCHONDRIAL 2"/>
    <property type="match status" value="1"/>
</dbReference>
<keyword evidence="10 13" id="KW-0648">Protein biosynthesis</keyword>
<dbReference type="PROSITE" id="PS50862">
    <property type="entry name" value="AA_TRNA_LIGASE_II"/>
    <property type="match status" value="1"/>
</dbReference>
<feature type="binding site" evidence="13">
    <location>
        <position position="385"/>
    </location>
    <ligand>
        <name>Zn(2+)</name>
        <dbReference type="ChEBI" id="CHEBI:29105"/>
        <note>catalytic</note>
    </ligand>
</feature>
<evidence type="ECO:0000256" key="11">
    <source>
        <dbReference type="ARBA" id="ARBA00023146"/>
    </source>
</evidence>
<gene>
    <name evidence="13 16" type="primary">thrS</name>
    <name evidence="16" type="ORF">ICMP_411</name>
</gene>
<dbReference type="Gene3D" id="3.10.20.30">
    <property type="match status" value="1"/>
</dbReference>
<comment type="similarity">
    <text evidence="1 13">Belongs to the class-II aminoacyl-tRNA synthetase family.</text>
</comment>
<dbReference type="KEGG" id="icp:ICMP_411"/>
<dbReference type="InterPro" id="IPR045864">
    <property type="entry name" value="aa-tRNA-synth_II/BPL/LPL"/>
</dbReference>
<dbReference type="InterPro" id="IPR018163">
    <property type="entry name" value="Thr/Ala-tRNA-synth_IIc_edit"/>
</dbReference>
<dbReference type="PRINTS" id="PR01047">
    <property type="entry name" value="TRNASYNTHTHR"/>
</dbReference>
<evidence type="ECO:0000256" key="13">
    <source>
        <dbReference type="HAMAP-Rule" id="MF_00184"/>
    </source>
</evidence>
<dbReference type="Gene3D" id="3.30.54.20">
    <property type="match status" value="1"/>
</dbReference>
<keyword evidence="5 13" id="KW-0479">Metal-binding</keyword>
<evidence type="ECO:0000256" key="3">
    <source>
        <dbReference type="ARBA" id="ARBA00022555"/>
    </source>
</evidence>
<dbReference type="GO" id="GO:0005829">
    <property type="term" value="C:cytosol"/>
    <property type="evidence" value="ECO:0007669"/>
    <property type="project" value="TreeGrafter"/>
</dbReference>
<evidence type="ECO:0000259" key="15">
    <source>
        <dbReference type="PROSITE" id="PS51880"/>
    </source>
</evidence>
<keyword evidence="4 13" id="KW-0436">Ligase</keyword>
<evidence type="ECO:0000313" key="16">
    <source>
        <dbReference type="EMBL" id="BAH83264.1"/>
    </source>
</evidence>
<dbReference type="PROSITE" id="PS51880">
    <property type="entry name" value="TGS"/>
    <property type="match status" value="1"/>
</dbReference>
<dbReference type="STRING" id="476281.ICMP_411"/>
<proteinExistence type="inferred from homology"/>
<keyword evidence="11 13" id="KW-0030">Aminoacyl-tRNA synthetase</keyword>
<feature type="domain" description="Aminoacyl-transfer RNA synthetases class-II family profile" evidence="14">
    <location>
        <begin position="243"/>
        <end position="534"/>
    </location>
</feature>
<dbReference type="GO" id="GO:0006435">
    <property type="term" value="P:threonyl-tRNA aminoacylation"/>
    <property type="evidence" value="ECO:0007669"/>
    <property type="project" value="UniProtKB-UniRule"/>
</dbReference>
<accession>C5WD58</accession>
<evidence type="ECO:0000256" key="5">
    <source>
        <dbReference type="ARBA" id="ARBA00022723"/>
    </source>
</evidence>
<dbReference type="InterPro" id="IPR047246">
    <property type="entry name" value="ThrRS_anticodon"/>
</dbReference>
<dbReference type="SUPFAM" id="SSF81271">
    <property type="entry name" value="TGS-like"/>
    <property type="match status" value="1"/>
</dbReference>
<comment type="catalytic activity">
    <reaction evidence="12 13">
        <text>tRNA(Thr) + L-threonine + ATP = L-threonyl-tRNA(Thr) + AMP + diphosphate + H(+)</text>
        <dbReference type="Rhea" id="RHEA:24624"/>
        <dbReference type="Rhea" id="RHEA-COMP:9670"/>
        <dbReference type="Rhea" id="RHEA-COMP:9704"/>
        <dbReference type="ChEBI" id="CHEBI:15378"/>
        <dbReference type="ChEBI" id="CHEBI:30616"/>
        <dbReference type="ChEBI" id="CHEBI:33019"/>
        <dbReference type="ChEBI" id="CHEBI:57926"/>
        <dbReference type="ChEBI" id="CHEBI:78442"/>
        <dbReference type="ChEBI" id="CHEBI:78534"/>
        <dbReference type="ChEBI" id="CHEBI:456215"/>
        <dbReference type="EC" id="6.1.1.3"/>
    </reaction>
</comment>
<dbReference type="InterPro" id="IPR002320">
    <property type="entry name" value="Thr-tRNA-ligase_IIa"/>
</dbReference>
<dbReference type="GO" id="GO:0004829">
    <property type="term" value="F:threonine-tRNA ligase activity"/>
    <property type="evidence" value="ECO:0007669"/>
    <property type="project" value="UniProtKB-UniRule"/>
</dbReference>
<dbReference type="PANTHER" id="PTHR11451">
    <property type="entry name" value="THREONINE-TRNA LIGASE"/>
    <property type="match status" value="1"/>
</dbReference>
<dbReference type="FunFam" id="3.40.50.800:FF:000001">
    <property type="entry name" value="Threonine--tRNA ligase"/>
    <property type="match status" value="1"/>
</dbReference>
<feature type="binding site" evidence="13">
    <location>
        <position position="511"/>
    </location>
    <ligand>
        <name>Zn(2+)</name>
        <dbReference type="ChEBI" id="CHEBI:29105"/>
        <note>catalytic</note>
    </ligand>
</feature>
<dbReference type="GO" id="GO:0046872">
    <property type="term" value="F:metal ion binding"/>
    <property type="evidence" value="ECO:0007669"/>
    <property type="project" value="UniProtKB-KW"/>
</dbReference>
<reference evidence="16 17" key="1">
    <citation type="journal article" date="2011" name="Genome Biol. Evol.">
        <title>Reductive evolution of bacterial genome in insect gut environment.</title>
        <authorList>
            <person name="Nikoh N."/>
            <person name="Hosokawa T."/>
            <person name="Ohshima K."/>
            <person name="Hattori M."/>
            <person name="Fukatsu T."/>
        </authorList>
    </citation>
    <scope>NUCLEOTIDE SEQUENCE [LARGE SCALE GENOMIC DNA]</scope>
    <source>
        <strain evidence="16 17">Mpkobe</strain>
    </source>
</reference>
<name>C5WD58_9ENTR</name>
<dbReference type="InterPro" id="IPR012947">
    <property type="entry name" value="tRNA_SAD"/>
</dbReference>
<keyword evidence="17" id="KW-1185">Reference proteome</keyword>
<dbReference type="GO" id="GO:0005524">
    <property type="term" value="F:ATP binding"/>
    <property type="evidence" value="ECO:0007669"/>
    <property type="project" value="UniProtKB-UniRule"/>
</dbReference>
<dbReference type="CDD" id="cd00771">
    <property type="entry name" value="ThrRS_core"/>
    <property type="match status" value="1"/>
</dbReference>
<keyword evidence="9 13" id="KW-0694">RNA-binding</keyword>
<dbReference type="Gene3D" id="3.30.980.10">
    <property type="entry name" value="Threonyl-trna Synthetase, Chain A, domain 2"/>
    <property type="match status" value="1"/>
</dbReference>
<evidence type="ECO:0000259" key="14">
    <source>
        <dbReference type="PROSITE" id="PS50862"/>
    </source>
</evidence>
<evidence type="ECO:0000256" key="2">
    <source>
        <dbReference type="ARBA" id="ARBA00022490"/>
    </source>
</evidence>
<evidence type="ECO:0000256" key="12">
    <source>
        <dbReference type="ARBA" id="ARBA00049515"/>
    </source>
</evidence>
<sequence length="642" mass="75180">MPIITFPDGSNRFYQDKISILDIARDISSELSEICVAGRVNGKLVDAVDVIHENSILSIVTSTDEDSLEIIRRTCSHLLARAIKKLWPDARMAMGKTIENGFYYDIDLNFTLTTKDLNLVEKIMHQLVKSNYSIIKKQYSCKEAINIFKNTGEIYKITLLNEKVKQTDVVNMYFHEEYVDMSRGPHVPSISFCSYFKLQNISGVYWRKNKNHKMLQRIYGTAWANKEQLTNHLQRLEEITKRDHRKIGKELKLYHMQQDSPGMVFWHHCGWIILKELEDFIRNKLKEYHYQEVRTPMMMDKVMWQKTGHWENYKEAIFTTSSENREYCIKPMNCPAHVQIFKQGIKSYRDLPVRIAEFGSCHRNEYSGALHGLMRIREFTQDDAHIFCTNEQIHDEVNNCIVMIYNTYRTFGFKKIFVKLSTRPEKRIGTDELWNLAENSLVTALKTQDISFTVQLGEGAFYGPKIEFILYDCIDRPWQCGTIQLDFFLPQRLNASYIDKNNQSKICVIIHRAILGSLERFIGILTEEFRGIFPCWLAPIQVVVMNIADNQKIYVKNITKILQERGIRAQSDLRNEKISFKIRHYTLSRVPYMLICGNKEIESGTVAVRTRHGKNLGSMNIDVFLEKVQKEIKNRYLDELEE</sequence>
<dbReference type="CDD" id="cd01667">
    <property type="entry name" value="TGS_ThrRS"/>
    <property type="match status" value="1"/>
</dbReference>
<comment type="subunit">
    <text evidence="13">Homodimer.</text>
</comment>
<feature type="binding site" evidence="13">
    <location>
        <position position="334"/>
    </location>
    <ligand>
        <name>Zn(2+)</name>
        <dbReference type="ChEBI" id="CHEBI:29105"/>
        <note>catalytic</note>
    </ligand>
</feature>
<evidence type="ECO:0000256" key="6">
    <source>
        <dbReference type="ARBA" id="ARBA00022741"/>
    </source>
</evidence>
<dbReference type="InterPro" id="IPR012675">
    <property type="entry name" value="Beta-grasp_dom_sf"/>
</dbReference>
<dbReference type="Pfam" id="PF00587">
    <property type="entry name" value="tRNA-synt_2b"/>
    <property type="match status" value="1"/>
</dbReference>
<evidence type="ECO:0000256" key="8">
    <source>
        <dbReference type="ARBA" id="ARBA00022840"/>
    </source>
</evidence>
<feature type="domain" description="TGS" evidence="15">
    <location>
        <begin position="1"/>
        <end position="61"/>
    </location>
</feature>
<dbReference type="SUPFAM" id="SSF52954">
    <property type="entry name" value="Class II aaRS ABD-related"/>
    <property type="match status" value="1"/>
</dbReference>
<dbReference type="FunFam" id="3.10.20.30:FF:000005">
    <property type="entry name" value="Threonine--tRNA ligase"/>
    <property type="match status" value="1"/>
</dbReference>
<feature type="region of interest" description="Catalytic" evidence="13">
    <location>
        <begin position="243"/>
        <end position="534"/>
    </location>
</feature>
<dbReference type="Pfam" id="PF02824">
    <property type="entry name" value="TGS"/>
    <property type="match status" value="1"/>
</dbReference>
<dbReference type="InterPro" id="IPR002314">
    <property type="entry name" value="aa-tRNA-synt_IIb"/>
</dbReference>
<keyword evidence="3 13" id="KW-0820">tRNA-binding</keyword>
<keyword evidence="6 13" id="KW-0547">Nucleotide-binding</keyword>
<evidence type="ECO:0000256" key="9">
    <source>
        <dbReference type="ARBA" id="ARBA00022884"/>
    </source>
</evidence>
<dbReference type="InterPro" id="IPR004154">
    <property type="entry name" value="Anticodon-bd"/>
</dbReference>
<dbReference type="HAMAP" id="MF_00184">
    <property type="entry name" value="Thr_tRNA_synth"/>
    <property type="match status" value="1"/>
</dbReference>
<dbReference type="HOGENOM" id="CLU_008554_0_1_6"/>
<keyword evidence="2 13" id="KW-0963">Cytoplasm</keyword>
<dbReference type="InterPro" id="IPR004095">
    <property type="entry name" value="TGS"/>
</dbReference>
<dbReference type="InterPro" id="IPR033728">
    <property type="entry name" value="ThrRS_core"/>
</dbReference>
<comment type="cofactor">
    <cofactor evidence="13">
        <name>Zn(2+)</name>
        <dbReference type="ChEBI" id="CHEBI:29105"/>
    </cofactor>
    <text evidence="13">Binds 1 zinc ion per subunit.</text>
</comment>
<evidence type="ECO:0000256" key="7">
    <source>
        <dbReference type="ARBA" id="ARBA00022833"/>
    </source>
</evidence>
<dbReference type="GO" id="GO:0000049">
    <property type="term" value="F:tRNA binding"/>
    <property type="evidence" value="ECO:0007669"/>
    <property type="project" value="UniProtKB-KW"/>
</dbReference>
<organism evidence="16 17">
    <name type="scientific">Candidatus Ishikawaella capsulata Mpkobe</name>
    <dbReference type="NCBI Taxonomy" id="476281"/>
    <lineage>
        <taxon>Bacteria</taxon>
        <taxon>Pseudomonadati</taxon>
        <taxon>Pseudomonadota</taxon>
        <taxon>Gammaproteobacteria</taxon>
        <taxon>Enterobacterales</taxon>
        <taxon>Enterobacteriaceae</taxon>
        <taxon>Candidatus Ishikawella</taxon>
    </lineage>
</organism>
<dbReference type="Gene3D" id="3.30.930.10">
    <property type="entry name" value="Bira Bifunctional Protein, Domain 2"/>
    <property type="match status" value="1"/>
</dbReference>
<evidence type="ECO:0000256" key="4">
    <source>
        <dbReference type="ARBA" id="ARBA00022598"/>
    </source>
</evidence>
<dbReference type="SUPFAM" id="SSF55186">
    <property type="entry name" value="ThrRS/AlaRS common domain"/>
    <property type="match status" value="1"/>
</dbReference>
<dbReference type="RefSeq" id="WP_041069432.1">
    <property type="nucleotide sequence ID" value="NZ_AP010872.1"/>
</dbReference>
<dbReference type="CDD" id="cd00860">
    <property type="entry name" value="ThrRS_anticodon"/>
    <property type="match status" value="1"/>
</dbReference>
<evidence type="ECO:0000313" key="17">
    <source>
        <dbReference type="Proteomes" id="UP000061704"/>
    </source>
</evidence>
<dbReference type="InterPro" id="IPR036621">
    <property type="entry name" value="Anticodon-bd_dom_sf"/>
</dbReference>
<keyword evidence="8 13" id="KW-0067">ATP-binding</keyword>
<dbReference type="AlphaFoldDB" id="C5WD58"/>
<comment type="subcellular location">
    <subcellularLocation>
        <location evidence="13">Cytoplasm</location>
    </subcellularLocation>
</comment>
<dbReference type="Proteomes" id="UP000061704">
    <property type="component" value="Chromosome"/>
</dbReference>
<dbReference type="Pfam" id="PF03129">
    <property type="entry name" value="HGTP_anticodon"/>
    <property type="match status" value="1"/>
</dbReference>
<dbReference type="Gene3D" id="3.40.50.800">
    <property type="entry name" value="Anticodon-binding domain"/>
    <property type="match status" value="1"/>
</dbReference>
<dbReference type="InterPro" id="IPR012676">
    <property type="entry name" value="TGS-like"/>
</dbReference>
<dbReference type="FunFam" id="3.30.930.10:FF:000002">
    <property type="entry name" value="Threonine--tRNA ligase"/>
    <property type="match status" value="1"/>
</dbReference>
<dbReference type="InterPro" id="IPR006195">
    <property type="entry name" value="aa-tRNA-synth_II"/>
</dbReference>
<dbReference type="NCBIfam" id="TIGR00418">
    <property type="entry name" value="thrS"/>
    <property type="match status" value="1"/>
</dbReference>
<dbReference type="SUPFAM" id="SSF55681">
    <property type="entry name" value="Class II aaRS and biotin synthetases"/>
    <property type="match status" value="1"/>
</dbReference>
<dbReference type="EC" id="6.1.1.3" evidence="13"/>
<dbReference type="EMBL" id="AP010872">
    <property type="protein sequence ID" value="BAH83264.1"/>
    <property type="molecule type" value="Genomic_DNA"/>
</dbReference>
<evidence type="ECO:0000256" key="10">
    <source>
        <dbReference type="ARBA" id="ARBA00022917"/>
    </source>
</evidence>
<keyword evidence="7 13" id="KW-0862">Zinc</keyword>